<evidence type="ECO:0000313" key="1">
    <source>
        <dbReference type="EMBL" id="GAI86320.1"/>
    </source>
</evidence>
<organism evidence="1">
    <name type="scientific">marine sediment metagenome</name>
    <dbReference type="NCBI Taxonomy" id="412755"/>
    <lineage>
        <taxon>unclassified sequences</taxon>
        <taxon>metagenomes</taxon>
        <taxon>ecological metagenomes</taxon>
    </lineage>
</organism>
<name>X1TFE2_9ZZZZ</name>
<dbReference type="AlphaFoldDB" id="X1TFE2"/>
<protein>
    <submittedName>
        <fullName evidence="1">Uncharacterized protein</fullName>
    </submittedName>
</protein>
<feature type="non-terminal residue" evidence="1">
    <location>
        <position position="1"/>
    </location>
</feature>
<comment type="caution">
    <text evidence="1">The sequence shown here is derived from an EMBL/GenBank/DDBJ whole genome shotgun (WGS) entry which is preliminary data.</text>
</comment>
<proteinExistence type="predicted"/>
<reference evidence="1" key="1">
    <citation type="journal article" date="2014" name="Front. Microbiol.">
        <title>High frequency of phylogenetically diverse reductive dehalogenase-homologous genes in deep subseafloor sedimentary metagenomes.</title>
        <authorList>
            <person name="Kawai M."/>
            <person name="Futagami T."/>
            <person name="Toyoda A."/>
            <person name="Takaki Y."/>
            <person name="Nishi S."/>
            <person name="Hori S."/>
            <person name="Arai W."/>
            <person name="Tsubouchi T."/>
            <person name="Morono Y."/>
            <person name="Uchiyama I."/>
            <person name="Ito T."/>
            <person name="Fujiyama A."/>
            <person name="Inagaki F."/>
            <person name="Takami H."/>
        </authorList>
    </citation>
    <scope>NUCLEOTIDE SEQUENCE</scope>
    <source>
        <strain evidence="1">Expedition CK06-06</strain>
    </source>
</reference>
<accession>X1TFE2</accession>
<sequence length="30" mass="3371">RIRPLVMLSEAIRESSQTKQTVKLPGYVGI</sequence>
<gene>
    <name evidence="1" type="ORF">S12H4_12802</name>
</gene>
<dbReference type="EMBL" id="BARW01006106">
    <property type="protein sequence ID" value="GAI86320.1"/>
    <property type="molecule type" value="Genomic_DNA"/>
</dbReference>